<organism evidence="1 2">
    <name type="scientific">Parvularcula maris</name>
    <dbReference type="NCBI Taxonomy" id="2965077"/>
    <lineage>
        <taxon>Bacteria</taxon>
        <taxon>Pseudomonadati</taxon>
        <taxon>Pseudomonadota</taxon>
        <taxon>Alphaproteobacteria</taxon>
        <taxon>Parvularculales</taxon>
        <taxon>Parvularculaceae</taxon>
        <taxon>Parvularcula</taxon>
    </lineage>
</organism>
<comment type="caution">
    <text evidence="1">The sequence shown here is derived from an EMBL/GenBank/DDBJ whole genome shotgun (WGS) entry which is preliminary data.</text>
</comment>
<evidence type="ECO:0000313" key="1">
    <source>
        <dbReference type="EMBL" id="MCQ8185330.1"/>
    </source>
</evidence>
<dbReference type="RefSeq" id="WP_256619200.1">
    <property type="nucleotide sequence ID" value="NZ_JANIBC010000004.1"/>
</dbReference>
<accession>A0A9X2L902</accession>
<keyword evidence="2" id="KW-1185">Reference proteome</keyword>
<sequence>MVGGIREGALAPLEDLNVRREQIPPLLAELDVYEKPVPSSCTGIEIEIADLESYVGSDIDRVAPVGSTSFRSRMSDIADDQAYRLVSDLTTDFIPFRSMVRRATGASAHDKAVREAYRRGRLRRSYLKGVGFAMGCDSPAAPRFPQTVAERRRLDAEAASVSFEVLEVPPAW</sequence>
<evidence type="ECO:0000313" key="2">
    <source>
        <dbReference type="Proteomes" id="UP001142610"/>
    </source>
</evidence>
<dbReference type="Proteomes" id="UP001142610">
    <property type="component" value="Unassembled WGS sequence"/>
</dbReference>
<dbReference type="AlphaFoldDB" id="A0A9X2L902"/>
<gene>
    <name evidence="1" type="ORF">NOG11_07985</name>
</gene>
<proteinExistence type="predicted"/>
<name>A0A9X2L902_9PROT</name>
<dbReference type="EMBL" id="JANIBC010000004">
    <property type="protein sequence ID" value="MCQ8185330.1"/>
    <property type="molecule type" value="Genomic_DNA"/>
</dbReference>
<reference evidence="1" key="1">
    <citation type="submission" date="2022-07" db="EMBL/GenBank/DDBJ databases">
        <title>Parvularcula maris sp. nov., an algicidal bacterium isolated from seawater.</title>
        <authorList>
            <person name="Li F."/>
        </authorList>
    </citation>
    <scope>NUCLEOTIDE SEQUENCE</scope>
    <source>
        <strain evidence="1">BGMRC 0090</strain>
    </source>
</reference>
<protein>
    <submittedName>
        <fullName evidence="1">Uncharacterized protein</fullName>
    </submittedName>
</protein>